<evidence type="ECO:0000256" key="1">
    <source>
        <dbReference type="SAM" id="Coils"/>
    </source>
</evidence>
<organism evidence="3 4">
    <name type="scientific">Acanthamoeba castellanii (strain ATCC 30010 / Neff)</name>
    <dbReference type="NCBI Taxonomy" id="1257118"/>
    <lineage>
        <taxon>Eukaryota</taxon>
        <taxon>Amoebozoa</taxon>
        <taxon>Discosea</taxon>
        <taxon>Longamoebia</taxon>
        <taxon>Centramoebida</taxon>
        <taxon>Acanthamoebidae</taxon>
        <taxon>Acanthamoeba</taxon>
    </lineage>
</organism>
<evidence type="ECO:0000256" key="2">
    <source>
        <dbReference type="SAM" id="MobiDB-lite"/>
    </source>
</evidence>
<dbReference type="SUPFAM" id="SSF52540">
    <property type="entry name" value="P-loop containing nucleoside triphosphate hydrolases"/>
    <property type="match status" value="1"/>
</dbReference>
<dbReference type="GeneID" id="14919658"/>
<feature type="coiled-coil region" evidence="1">
    <location>
        <begin position="119"/>
        <end position="163"/>
    </location>
</feature>
<dbReference type="AlphaFoldDB" id="L8H035"/>
<feature type="region of interest" description="Disordered" evidence="2">
    <location>
        <begin position="212"/>
        <end position="241"/>
    </location>
</feature>
<gene>
    <name evidence="3" type="ORF">ACA1_037430</name>
</gene>
<dbReference type="STRING" id="1257118.L8H035"/>
<proteinExistence type="predicted"/>
<reference evidence="3 4" key="1">
    <citation type="journal article" date="2013" name="Genome Biol.">
        <title>Genome of Acanthamoeba castellanii highlights extensive lateral gene transfer and early evolution of tyrosine kinase signaling.</title>
        <authorList>
            <person name="Clarke M."/>
            <person name="Lohan A.J."/>
            <person name="Liu B."/>
            <person name="Lagkouvardos I."/>
            <person name="Roy S."/>
            <person name="Zafar N."/>
            <person name="Bertelli C."/>
            <person name="Schilde C."/>
            <person name="Kianianmomeni A."/>
            <person name="Burglin T.R."/>
            <person name="Frech C."/>
            <person name="Turcotte B."/>
            <person name="Kopec K.O."/>
            <person name="Synnott J.M."/>
            <person name="Choo C."/>
            <person name="Paponov I."/>
            <person name="Finkler A."/>
            <person name="Soon Heng Tan C."/>
            <person name="Hutchins A.P."/>
            <person name="Weinmeier T."/>
            <person name="Rattei T."/>
            <person name="Chu J.S."/>
            <person name="Gimenez G."/>
            <person name="Irimia M."/>
            <person name="Rigden D.J."/>
            <person name="Fitzpatrick D.A."/>
            <person name="Lorenzo-Morales J."/>
            <person name="Bateman A."/>
            <person name="Chiu C.H."/>
            <person name="Tang P."/>
            <person name="Hegemann P."/>
            <person name="Fromm H."/>
            <person name="Raoult D."/>
            <person name="Greub G."/>
            <person name="Miranda-Saavedra D."/>
            <person name="Chen N."/>
            <person name="Nash P."/>
            <person name="Ginger M.L."/>
            <person name="Horn M."/>
            <person name="Schaap P."/>
            <person name="Caler L."/>
            <person name="Loftus B."/>
        </authorList>
    </citation>
    <scope>NUCLEOTIDE SEQUENCE [LARGE SCALE GENOMIC DNA]</scope>
    <source>
        <strain evidence="3 4">Neff</strain>
    </source>
</reference>
<dbReference type="Gene3D" id="3.40.50.300">
    <property type="entry name" value="P-loop containing nucleotide triphosphate hydrolases"/>
    <property type="match status" value="1"/>
</dbReference>
<evidence type="ECO:0000313" key="3">
    <source>
        <dbReference type="EMBL" id="ELR18889.1"/>
    </source>
</evidence>
<feature type="compositionally biased region" description="Low complexity" evidence="2">
    <location>
        <begin position="217"/>
        <end position="226"/>
    </location>
</feature>
<protein>
    <submittedName>
        <fullName evidence="3">Uncharacterized protein</fullName>
    </submittedName>
</protein>
<dbReference type="RefSeq" id="XP_004340948.1">
    <property type="nucleotide sequence ID" value="XM_004340900.1"/>
</dbReference>
<dbReference type="VEuPathDB" id="AmoebaDB:ACA1_037430"/>
<evidence type="ECO:0000313" key="4">
    <source>
        <dbReference type="Proteomes" id="UP000011083"/>
    </source>
</evidence>
<dbReference type="InterPro" id="IPR052583">
    <property type="entry name" value="ATP-helicase/E3_Ub-Ligase"/>
</dbReference>
<dbReference type="InterPro" id="IPR027417">
    <property type="entry name" value="P-loop_NTPase"/>
</dbReference>
<keyword evidence="1" id="KW-0175">Coiled coil</keyword>
<name>L8H035_ACACF</name>
<sequence length="361" mass="41128">MAGVNSLRGVLSYLQVQIKEDDRSSRTYTPNSASTLRAILEREAMRNLYCRHTKASVGTEYTLPGVDEEVILIRHTEVEKALYEVARVEGRDKEMFQLCSHPQISNNQCRHMDLDDIFQQVLKHKLEQIKDAEKELEETVTDLAKHQRRLKQIQVEFEAEVRKDPNWKPSRTQNDRKRGMELTIRREGKAITKLEKDLVAYRKSLDVLAQMNRKQGSTAAASTSSDAMDEEQRDAAADKQVSAVPNARFMSSDEVDESLVQRYGSKMAHLFVYVKELVENDDSNRVIIFSQWDKMLGHVGEILEDNGIATVSCRGNVYQRNKAISAFQNADASEDQPRVLMLSLVRVLSSLSPNARKVGLR</sequence>
<keyword evidence="4" id="KW-1185">Reference proteome</keyword>
<dbReference type="PANTHER" id="PTHR45865">
    <property type="entry name" value="E3 UBIQUITIN-PROTEIN LIGASE SHPRH FAMILY MEMBER"/>
    <property type="match status" value="1"/>
</dbReference>
<dbReference type="PANTHER" id="PTHR45865:SF1">
    <property type="entry name" value="E3 UBIQUITIN-PROTEIN LIGASE SHPRH"/>
    <property type="match status" value="1"/>
</dbReference>
<dbReference type="Proteomes" id="UP000011083">
    <property type="component" value="Unassembled WGS sequence"/>
</dbReference>
<dbReference type="OrthoDB" id="2105740at2759"/>
<accession>L8H035</accession>
<dbReference type="EMBL" id="KB007940">
    <property type="protein sequence ID" value="ELR18889.1"/>
    <property type="molecule type" value="Genomic_DNA"/>
</dbReference>
<dbReference type="KEGG" id="acan:ACA1_037430"/>